<comment type="cofactor">
    <cofactor evidence="1">
        <name>FAD</name>
        <dbReference type="ChEBI" id="CHEBI:57692"/>
    </cofactor>
</comment>
<evidence type="ECO:0000256" key="4">
    <source>
        <dbReference type="SAM" id="MobiDB-lite"/>
    </source>
</evidence>
<name>A0ABQ4SQM6_9HYPH</name>
<protein>
    <recommendedName>
        <fullName evidence="5">Cryptochrome/DNA photolyase FAD-binding domain-containing protein</fullName>
    </recommendedName>
</protein>
<keyword evidence="7" id="KW-1185">Reference proteome</keyword>
<dbReference type="InterPro" id="IPR002081">
    <property type="entry name" value="Cryptochrome/DNA_photolyase_1"/>
</dbReference>
<evidence type="ECO:0000313" key="7">
    <source>
        <dbReference type="Proteomes" id="UP001055153"/>
    </source>
</evidence>
<evidence type="ECO:0000259" key="5">
    <source>
        <dbReference type="Pfam" id="PF03441"/>
    </source>
</evidence>
<feature type="compositionally biased region" description="Basic and acidic residues" evidence="4">
    <location>
        <begin position="215"/>
        <end position="229"/>
    </location>
</feature>
<reference evidence="6" key="2">
    <citation type="submission" date="2021-08" db="EMBL/GenBank/DDBJ databases">
        <authorList>
            <person name="Tani A."/>
            <person name="Ola A."/>
            <person name="Ogura Y."/>
            <person name="Katsura K."/>
            <person name="Hayashi T."/>
        </authorList>
    </citation>
    <scope>NUCLEOTIDE SEQUENCE</scope>
    <source>
        <strain evidence="6">DSM 17168</strain>
    </source>
</reference>
<evidence type="ECO:0000256" key="3">
    <source>
        <dbReference type="ARBA" id="ARBA00022827"/>
    </source>
</evidence>
<feature type="domain" description="Cryptochrome/DNA photolyase FAD-binding" evidence="5">
    <location>
        <begin position="76"/>
        <end position="204"/>
    </location>
</feature>
<feature type="region of interest" description="Disordered" evidence="4">
    <location>
        <begin position="215"/>
        <end position="236"/>
    </location>
</feature>
<dbReference type="Proteomes" id="UP001055153">
    <property type="component" value="Unassembled WGS sequence"/>
</dbReference>
<accession>A0ABQ4SQM6</accession>
<keyword evidence="2" id="KW-0285">Flavoprotein</keyword>
<keyword evidence="3" id="KW-0274">FAD</keyword>
<evidence type="ECO:0000256" key="2">
    <source>
        <dbReference type="ARBA" id="ARBA00022630"/>
    </source>
</evidence>
<gene>
    <name evidence="6" type="ORF">GMJLKIPL_5938</name>
</gene>
<dbReference type="InterPro" id="IPR005101">
    <property type="entry name" value="Cryptochr/Photolyase_FAD-bd"/>
</dbReference>
<dbReference type="Gene3D" id="1.10.579.10">
    <property type="entry name" value="DNA Cyclobutane Dipyrimidine Photolyase, subunit A, domain 3"/>
    <property type="match status" value="1"/>
</dbReference>
<dbReference type="PANTHER" id="PTHR11455">
    <property type="entry name" value="CRYPTOCHROME"/>
    <property type="match status" value="1"/>
</dbReference>
<dbReference type="Gene3D" id="1.25.40.80">
    <property type="match status" value="1"/>
</dbReference>
<evidence type="ECO:0000313" key="6">
    <source>
        <dbReference type="EMBL" id="GJE03981.1"/>
    </source>
</evidence>
<dbReference type="EMBL" id="BPQQ01000097">
    <property type="protein sequence ID" value="GJE03981.1"/>
    <property type="molecule type" value="Genomic_DNA"/>
</dbReference>
<comment type="caution">
    <text evidence="6">The sequence shown here is derived from an EMBL/GenBank/DDBJ whole genome shotgun (WGS) entry which is preliminary data.</text>
</comment>
<dbReference type="InterPro" id="IPR036134">
    <property type="entry name" value="Crypto/Photolyase_FAD-like_sf"/>
</dbReference>
<sequence length="388" mass="42508">MPDPLVLTRAAGLEALAAFLAGPGAAYAADRNTDRGRGARPTTSVLSSYLRRRLLTEEEVARAALRAFGVQGSETFVAEVFWRTYFKGHLETHPDAWTLYRAGLGEARARLAAEPGLRRTFGAAVEGRTGIDGFDHWAIQLVEEGWLHNHARMWFASIWIFTLRLPWELGADFFLRHLLDGDAASNTLSWRWVAGLHTRGKHYLARRDNIRRYTEDRHGPTGLDERAAPLEEPMPPREVPLAPADAPPPGPVALLLHLDDLHPESLPLGRAEVVRVGGLVAHAEGASDRVRAADDAAMADALARAEAHFGCPAAPVRKGAMKDWGWAEDSGSAGDLPVVTAWAPVGPSAEALPPGCLRLRRAWDDRAWPLSTRGFFRLRSAIPELLEP</sequence>
<dbReference type="RefSeq" id="WP_238241350.1">
    <property type="nucleotide sequence ID" value="NZ_BPQQ01000097.1"/>
</dbReference>
<organism evidence="6 7">
    <name type="scientific">Methylobacterium isbiliense</name>
    <dbReference type="NCBI Taxonomy" id="315478"/>
    <lineage>
        <taxon>Bacteria</taxon>
        <taxon>Pseudomonadati</taxon>
        <taxon>Pseudomonadota</taxon>
        <taxon>Alphaproteobacteria</taxon>
        <taxon>Hyphomicrobiales</taxon>
        <taxon>Methylobacteriaceae</taxon>
        <taxon>Methylobacterium</taxon>
    </lineage>
</organism>
<dbReference type="Pfam" id="PF03441">
    <property type="entry name" value="FAD_binding_7"/>
    <property type="match status" value="1"/>
</dbReference>
<dbReference type="PANTHER" id="PTHR11455:SF9">
    <property type="entry name" value="CRYPTOCHROME CIRCADIAN CLOCK 5 ISOFORM X1"/>
    <property type="match status" value="1"/>
</dbReference>
<reference evidence="6" key="1">
    <citation type="journal article" date="2021" name="Front. Microbiol.">
        <title>Comprehensive Comparative Genomics and Phenotyping of Methylobacterium Species.</title>
        <authorList>
            <person name="Alessa O."/>
            <person name="Ogura Y."/>
            <person name="Fujitani Y."/>
            <person name="Takami H."/>
            <person name="Hayashi T."/>
            <person name="Sahin N."/>
            <person name="Tani A."/>
        </authorList>
    </citation>
    <scope>NUCLEOTIDE SEQUENCE</scope>
    <source>
        <strain evidence="6">DSM 17168</strain>
    </source>
</reference>
<dbReference type="SUPFAM" id="SSF48173">
    <property type="entry name" value="Cryptochrome/photolyase FAD-binding domain"/>
    <property type="match status" value="1"/>
</dbReference>
<proteinExistence type="predicted"/>
<evidence type="ECO:0000256" key="1">
    <source>
        <dbReference type="ARBA" id="ARBA00001974"/>
    </source>
</evidence>